<accession>A0A089HP17</accession>
<sequence>MSSIKVVTNILKVNDELTRENKKLMNQKGLYVINLMSSPGSGKTSILEKVIARLKNEVKIAVIEGDLYTTKDAERIEAHGVQVVQINTEGGCHLDGQMIRNALSHLNLEETNLLIIENVGNLICPASFELGEDLIITVLSTTEGNDKPQKYPRMFEKSGIVILNKVDLVPYTNFNKDEFHKDIQEINPKANIIETSCVTGQGIDELCSWLKEKISISNPV</sequence>
<dbReference type="EMBL" id="CP009288">
    <property type="protein sequence ID" value="AIQ13756.1"/>
    <property type="molecule type" value="Genomic_DNA"/>
</dbReference>
<dbReference type="OrthoDB" id="9802035at2"/>
<evidence type="ECO:0000256" key="3">
    <source>
        <dbReference type="ARBA" id="ARBA00022723"/>
    </source>
</evidence>
<dbReference type="RefSeq" id="WP_042207552.1">
    <property type="nucleotide sequence ID" value="NZ_CP009288.1"/>
</dbReference>
<evidence type="ECO:0000313" key="10">
    <source>
        <dbReference type="Proteomes" id="UP000029409"/>
    </source>
</evidence>
<dbReference type="GO" id="GO:0016151">
    <property type="term" value="F:nickel cation binding"/>
    <property type="evidence" value="ECO:0007669"/>
    <property type="project" value="InterPro"/>
</dbReference>
<feature type="domain" description="CobW/HypB/UreG nucleotide-binding" evidence="8">
    <location>
        <begin position="32"/>
        <end position="193"/>
    </location>
</feature>
<dbReference type="InterPro" id="IPR003495">
    <property type="entry name" value="CobW/HypB/UreG_nucleotide-bd"/>
</dbReference>
<evidence type="ECO:0000256" key="1">
    <source>
        <dbReference type="ARBA" id="ARBA00006211"/>
    </source>
</evidence>
<comment type="similarity">
    <text evidence="1">Belongs to the SIMIBI class G3E GTPase family. HypB/HupM subfamily.</text>
</comment>
<dbReference type="PIRSF" id="PIRSF005624">
    <property type="entry name" value="Ni-bind_GTPase"/>
    <property type="match status" value="1"/>
</dbReference>
<reference evidence="9 10" key="1">
    <citation type="submission" date="2014-08" db="EMBL/GenBank/DDBJ databases">
        <title>Comparative genomics of the Paenibacillus odorifer group.</title>
        <authorList>
            <person name="den Bakker H.C."/>
            <person name="Tsai Y.-C."/>
            <person name="Martin N."/>
            <person name="Korlach J."/>
            <person name="Wiedmann M."/>
        </authorList>
    </citation>
    <scope>NUCLEOTIDE SEQUENCE [LARGE SCALE GENOMIC DNA]</scope>
    <source>
        <strain evidence="9 10">DSM 1735</strain>
    </source>
</reference>
<evidence type="ECO:0000256" key="7">
    <source>
        <dbReference type="ARBA" id="ARBA00023134"/>
    </source>
</evidence>
<keyword evidence="3" id="KW-0479">Metal-binding</keyword>
<evidence type="ECO:0000256" key="5">
    <source>
        <dbReference type="ARBA" id="ARBA00022801"/>
    </source>
</evidence>
<dbReference type="NCBIfam" id="TIGR00073">
    <property type="entry name" value="hypB"/>
    <property type="match status" value="1"/>
</dbReference>
<keyword evidence="2" id="KW-0533">Nickel</keyword>
<dbReference type="SUPFAM" id="SSF52540">
    <property type="entry name" value="P-loop containing nucleoside triphosphate hydrolases"/>
    <property type="match status" value="1"/>
</dbReference>
<dbReference type="STRING" id="44251.PDUR_18915"/>
<dbReference type="InterPro" id="IPR027417">
    <property type="entry name" value="P-loop_NTPase"/>
</dbReference>
<dbReference type="eggNOG" id="COG0378">
    <property type="taxonomic scope" value="Bacteria"/>
</dbReference>
<gene>
    <name evidence="9" type="ORF">PDUR_18915</name>
</gene>
<dbReference type="Proteomes" id="UP000029409">
    <property type="component" value="Chromosome"/>
</dbReference>
<keyword evidence="7" id="KW-0342">GTP-binding</keyword>
<keyword evidence="5" id="KW-0378">Hydrolase</keyword>
<dbReference type="GO" id="GO:0008270">
    <property type="term" value="F:zinc ion binding"/>
    <property type="evidence" value="ECO:0007669"/>
    <property type="project" value="TreeGrafter"/>
</dbReference>
<dbReference type="GO" id="GO:0051604">
    <property type="term" value="P:protein maturation"/>
    <property type="evidence" value="ECO:0007669"/>
    <property type="project" value="InterPro"/>
</dbReference>
<name>A0A089HP17_PAEDU</name>
<dbReference type="CDD" id="cd05390">
    <property type="entry name" value="HypB"/>
    <property type="match status" value="1"/>
</dbReference>
<evidence type="ECO:0000313" key="9">
    <source>
        <dbReference type="EMBL" id="AIQ13756.1"/>
    </source>
</evidence>
<evidence type="ECO:0000259" key="8">
    <source>
        <dbReference type="Pfam" id="PF02492"/>
    </source>
</evidence>
<dbReference type="Pfam" id="PF02492">
    <property type="entry name" value="cobW"/>
    <property type="match status" value="1"/>
</dbReference>
<dbReference type="PANTHER" id="PTHR30134:SF2">
    <property type="entry name" value="HYDROGENASE MATURATION FACTOR HYPB"/>
    <property type="match status" value="1"/>
</dbReference>
<evidence type="ECO:0000256" key="6">
    <source>
        <dbReference type="ARBA" id="ARBA00022833"/>
    </source>
</evidence>
<proteinExistence type="inferred from homology"/>
<keyword evidence="10" id="KW-1185">Reference proteome</keyword>
<dbReference type="InterPro" id="IPR004392">
    <property type="entry name" value="Hyd_mat_HypB"/>
</dbReference>
<keyword evidence="6" id="KW-0862">Zinc</keyword>
<dbReference type="AlphaFoldDB" id="A0A089HP17"/>
<dbReference type="Gene3D" id="3.40.50.300">
    <property type="entry name" value="P-loop containing nucleotide triphosphate hydrolases"/>
    <property type="match status" value="1"/>
</dbReference>
<dbReference type="GO" id="GO:0003924">
    <property type="term" value="F:GTPase activity"/>
    <property type="evidence" value="ECO:0007669"/>
    <property type="project" value="InterPro"/>
</dbReference>
<evidence type="ECO:0000256" key="2">
    <source>
        <dbReference type="ARBA" id="ARBA00022596"/>
    </source>
</evidence>
<dbReference type="KEGG" id="pdu:PDUR_18915"/>
<keyword evidence="4" id="KW-0547">Nucleotide-binding</keyword>
<dbReference type="GO" id="GO:0005525">
    <property type="term" value="F:GTP binding"/>
    <property type="evidence" value="ECO:0007669"/>
    <property type="project" value="UniProtKB-KW"/>
</dbReference>
<organism evidence="9 10">
    <name type="scientific">Paenibacillus durus</name>
    <name type="common">Paenibacillus azotofixans</name>
    <dbReference type="NCBI Taxonomy" id="44251"/>
    <lineage>
        <taxon>Bacteria</taxon>
        <taxon>Bacillati</taxon>
        <taxon>Bacillota</taxon>
        <taxon>Bacilli</taxon>
        <taxon>Bacillales</taxon>
        <taxon>Paenibacillaceae</taxon>
        <taxon>Paenibacillus</taxon>
    </lineage>
</organism>
<evidence type="ECO:0000256" key="4">
    <source>
        <dbReference type="ARBA" id="ARBA00022741"/>
    </source>
</evidence>
<dbReference type="PANTHER" id="PTHR30134">
    <property type="entry name" value="HYDROGENASE PROTEIN ASSEMBLY PROTEIN, NICKEL CHAPERONE"/>
    <property type="match status" value="1"/>
</dbReference>
<protein>
    <submittedName>
        <fullName evidence="9">Hydantoin utilization protein A</fullName>
    </submittedName>
</protein>